<evidence type="ECO:0000313" key="1">
    <source>
        <dbReference type="EMBL" id="KAH7991392.1"/>
    </source>
</evidence>
<gene>
    <name evidence="1" type="ORF">K3G42_005568</name>
</gene>
<name>A0ACB8EFK5_9SAUR</name>
<sequence length="131" mass="14468">MRKFDPEREFFGGTEKIPKHNAEKECEDGHGLWTEIKVKAPKLKGFKRDIRENLDGARDLTRSNASPHGRSHLLSSSIAGGLHASQSNSFITSWRKETNRDLGQRPFEPATSVCPGAGAALQSPPNLPCYP</sequence>
<dbReference type="EMBL" id="CM037616">
    <property type="protein sequence ID" value="KAH7991392.1"/>
    <property type="molecule type" value="Genomic_DNA"/>
</dbReference>
<evidence type="ECO:0000313" key="2">
    <source>
        <dbReference type="Proteomes" id="UP000827872"/>
    </source>
</evidence>
<dbReference type="Proteomes" id="UP000827872">
    <property type="component" value="Linkage Group LG03"/>
</dbReference>
<organism evidence="1 2">
    <name type="scientific">Sphaerodactylus townsendi</name>
    <dbReference type="NCBI Taxonomy" id="933632"/>
    <lineage>
        <taxon>Eukaryota</taxon>
        <taxon>Metazoa</taxon>
        <taxon>Chordata</taxon>
        <taxon>Craniata</taxon>
        <taxon>Vertebrata</taxon>
        <taxon>Euteleostomi</taxon>
        <taxon>Lepidosauria</taxon>
        <taxon>Squamata</taxon>
        <taxon>Bifurcata</taxon>
        <taxon>Gekkota</taxon>
        <taxon>Sphaerodactylidae</taxon>
        <taxon>Sphaerodactylus</taxon>
    </lineage>
</organism>
<reference evidence="1" key="1">
    <citation type="submission" date="2021-08" db="EMBL/GenBank/DDBJ databases">
        <title>The first chromosome-level gecko genome reveals the dynamic sex chromosomes of Neotropical dwarf geckos (Sphaerodactylidae: Sphaerodactylus).</title>
        <authorList>
            <person name="Pinto B.J."/>
            <person name="Keating S.E."/>
            <person name="Gamble T."/>
        </authorList>
    </citation>
    <scope>NUCLEOTIDE SEQUENCE</scope>
    <source>
        <strain evidence="1">TG3544</strain>
    </source>
</reference>
<comment type="caution">
    <text evidence="1">The sequence shown here is derived from an EMBL/GenBank/DDBJ whole genome shotgun (WGS) entry which is preliminary data.</text>
</comment>
<accession>A0ACB8EFK5</accession>
<proteinExistence type="predicted"/>
<protein>
    <submittedName>
        <fullName evidence="1">Uncharacterized protein</fullName>
    </submittedName>
</protein>
<keyword evidence="2" id="KW-1185">Reference proteome</keyword>